<dbReference type="EMBL" id="CM047898">
    <property type="protein sequence ID" value="KAJ0106546.1"/>
    <property type="molecule type" value="Genomic_DNA"/>
</dbReference>
<gene>
    <name evidence="1" type="ORF">Patl1_19611</name>
</gene>
<dbReference type="Proteomes" id="UP001164250">
    <property type="component" value="Chromosome 2"/>
</dbReference>
<name>A0ACC1C3J6_9ROSI</name>
<evidence type="ECO:0000313" key="1">
    <source>
        <dbReference type="EMBL" id="KAJ0106546.1"/>
    </source>
</evidence>
<comment type="caution">
    <text evidence="1">The sequence shown here is derived from an EMBL/GenBank/DDBJ whole genome shotgun (WGS) entry which is preliminary data.</text>
</comment>
<evidence type="ECO:0000313" key="2">
    <source>
        <dbReference type="Proteomes" id="UP001164250"/>
    </source>
</evidence>
<sequence length="599" mass="67226">MSATRLFLFTTFSLLTRNHKPLSLIPPRFLAQRFNFSSLRFRRYSSSVAVDAVTGCDTDSAKFPPHHPWPEWVTFVDRLKAKGYFEGENSSIDESVNVYMDMNLVKDACLSFARDRYDVFKSLPVEDVQKVVEQGCPNLLLNAVNSAKRLRAYTRLDEGDVCSACNLRGSCDRAYVTVKESEGAASTVDIVRILLFYALDPLVISGGEKPAGREIIDVSVKKLFSELIKLSETAPDPLLPRPASNPVQQKKQVKLAEDELLQDVEMKRGYWMCPKIDMNLTVSRGKIRPLTAHVLKPRRDTKGTKMSRGCIKLNIGFLCLDVLEDFVLPKVLGFQVQAWRAFAAVLTLLYLSYFIAVLIFLRCNFLNFARNVTCLKCTGYVPKSVRGSDVEMKEGDWICSECNFMNFSRNMRCFKCKAGGPKGLAVDEFEVRKDDWNCPLCLFVNFARNKNCLRCREQRPKRLLNYGEWECPSCDYLNYSRNEVCRKCKSGRPKEDATAYEEQSFPLTLFLLSRALASTTTSASVATTIHRRFLSGGGISGNCGSYGRRSAGAVSLGFAGALAAVASLSFQQVYAKEPPPADLVPKDVVLYQFVSFFAL</sequence>
<organism evidence="1 2">
    <name type="scientific">Pistacia atlantica</name>
    <dbReference type="NCBI Taxonomy" id="434234"/>
    <lineage>
        <taxon>Eukaryota</taxon>
        <taxon>Viridiplantae</taxon>
        <taxon>Streptophyta</taxon>
        <taxon>Embryophyta</taxon>
        <taxon>Tracheophyta</taxon>
        <taxon>Spermatophyta</taxon>
        <taxon>Magnoliopsida</taxon>
        <taxon>eudicotyledons</taxon>
        <taxon>Gunneridae</taxon>
        <taxon>Pentapetalae</taxon>
        <taxon>rosids</taxon>
        <taxon>malvids</taxon>
        <taxon>Sapindales</taxon>
        <taxon>Anacardiaceae</taxon>
        <taxon>Pistacia</taxon>
    </lineage>
</organism>
<accession>A0ACC1C3J6</accession>
<reference evidence="2" key="1">
    <citation type="journal article" date="2023" name="G3 (Bethesda)">
        <title>Genome assembly and association tests identify interacting loci associated with vigor, precocity, and sex in interspecific pistachio rootstocks.</title>
        <authorList>
            <person name="Palmer W."/>
            <person name="Jacygrad E."/>
            <person name="Sagayaradj S."/>
            <person name="Cavanaugh K."/>
            <person name="Han R."/>
            <person name="Bertier L."/>
            <person name="Beede B."/>
            <person name="Kafkas S."/>
            <person name="Golino D."/>
            <person name="Preece J."/>
            <person name="Michelmore R."/>
        </authorList>
    </citation>
    <scope>NUCLEOTIDE SEQUENCE [LARGE SCALE GENOMIC DNA]</scope>
</reference>
<proteinExistence type="predicted"/>
<keyword evidence="2" id="KW-1185">Reference proteome</keyword>
<protein>
    <submittedName>
        <fullName evidence="1">Uncharacterized protein</fullName>
    </submittedName>
</protein>